<dbReference type="RefSeq" id="WP_141610899.1">
    <property type="nucleotide sequence ID" value="NZ_VIGC02000019.1"/>
</dbReference>
<evidence type="ECO:0000256" key="7">
    <source>
        <dbReference type="ARBA" id="ARBA00023136"/>
    </source>
</evidence>
<gene>
    <name evidence="10" type="ORF">FKZ61_14670</name>
</gene>
<feature type="region of interest" description="Disordered" evidence="8">
    <location>
        <begin position="444"/>
        <end position="493"/>
    </location>
</feature>
<evidence type="ECO:0000256" key="3">
    <source>
        <dbReference type="ARBA" id="ARBA00022448"/>
    </source>
</evidence>
<keyword evidence="3" id="KW-0813">Transport</keyword>
<sequence length="493" mass="53322">MNNNPESKESVPVEAGQARHQASVPAYPAPPEVTTYAASSSWDAATKRTVVVILLVAMVGIFWISRPVLPMLVIAGVVAYLLNPIVDLLERLRIPRSVSTVILFLLGLVAVILTPILLAPILLQQLASLNFDVPSTAVSFLSWLTRTFNSLPDTVEILGFEVPLDGVTQQFEAGIQNFTFIPTLAEILSYFQQLISTATNVVSSTAAIGVSVVGGIVQFLITFLVVFFLSLYLTKDAPLIREYVEGLFPRSYQSEWIDLLRRMGYIWQAFFRGQIILSVTVGMTTWLALTLAGMPGALILAILAGAMEVIPNLGPVLAMIPAVIVALIQGSTVLDAYGINNFGFALITIGIYFVIQQAENNILVPRIIGKGVNLHPIVVICGVAIGFNLAGVLGAFFAAPVIASLRVLGSYIHAKLLDYPPFLGQELPPPRRRTAVTYRRTVRGDELTAVEEPRPEHPDVQARQAPGSPIPQHESRSDGPEPPTDGVTSSLRA</sequence>
<name>A0A540VDP4_9CHLR</name>
<evidence type="ECO:0000256" key="5">
    <source>
        <dbReference type="ARBA" id="ARBA00022692"/>
    </source>
</evidence>
<dbReference type="InParanoid" id="A0A540VDP4"/>
<dbReference type="AlphaFoldDB" id="A0A540VDP4"/>
<keyword evidence="4" id="KW-1003">Cell membrane</keyword>
<protein>
    <submittedName>
        <fullName evidence="10">AI-2E family transporter</fullName>
    </submittedName>
</protein>
<keyword evidence="6 9" id="KW-1133">Transmembrane helix</keyword>
<dbReference type="InterPro" id="IPR002549">
    <property type="entry name" value="AI-2E-like"/>
</dbReference>
<evidence type="ECO:0000256" key="8">
    <source>
        <dbReference type="SAM" id="MobiDB-lite"/>
    </source>
</evidence>
<feature type="transmembrane region" description="Helical" evidence="9">
    <location>
        <begin position="375"/>
        <end position="403"/>
    </location>
</feature>
<proteinExistence type="inferred from homology"/>
<feature type="transmembrane region" description="Helical" evidence="9">
    <location>
        <begin position="337"/>
        <end position="355"/>
    </location>
</feature>
<feature type="transmembrane region" description="Helical" evidence="9">
    <location>
        <begin position="101"/>
        <end position="123"/>
    </location>
</feature>
<dbReference type="GO" id="GO:0055085">
    <property type="term" value="P:transmembrane transport"/>
    <property type="evidence" value="ECO:0007669"/>
    <property type="project" value="TreeGrafter"/>
</dbReference>
<comment type="caution">
    <text evidence="10">The sequence shown here is derived from an EMBL/GenBank/DDBJ whole genome shotgun (WGS) entry which is preliminary data.</text>
</comment>
<keyword evidence="11" id="KW-1185">Reference proteome</keyword>
<reference evidence="10 11" key="1">
    <citation type="submission" date="2019-06" db="EMBL/GenBank/DDBJ databases">
        <title>Genome sequence of Litorilinea aerophila BAA-2444.</title>
        <authorList>
            <person name="Maclea K.S."/>
            <person name="Maurais E.G."/>
            <person name="Iannazzi L.C."/>
        </authorList>
    </citation>
    <scope>NUCLEOTIDE SEQUENCE [LARGE SCALE GENOMIC DNA]</scope>
    <source>
        <strain evidence="10 11">ATCC BAA-2444</strain>
    </source>
</reference>
<comment type="similarity">
    <text evidence="2">Belongs to the autoinducer-2 exporter (AI-2E) (TC 2.A.86) family.</text>
</comment>
<evidence type="ECO:0000256" key="2">
    <source>
        <dbReference type="ARBA" id="ARBA00009773"/>
    </source>
</evidence>
<accession>A0A540VDP4</accession>
<feature type="compositionally biased region" description="Basic and acidic residues" evidence="8">
    <location>
        <begin position="444"/>
        <end position="460"/>
    </location>
</feature>
<keyword evidence="5 9" id="KW-0812">Transmembrane</keyword>
<dbReference type="PANTHER" id="PTHR21716">
    <property type="entry name" value="TRANSMEMBRANE PROTEIN"/>
    <property type="match status" value="1"/>
</dbReference>
<evidence type="ECO:0000313" key="10">
    <source>
        <dbReference type="EMBL" id="TQE94857.1"/>
    </source>
</evidence>
<feature type="transmembrane region" description="Helical" evidence="9">
    <location>
        <begin position="49"/>
        <end position="65"/>
    </location>
</feature>
<evidence type="ECO:0000256" key="1">
    <source>
        <dbReference type="ARBA" id="ARBA00004651"/>
    </source>
</evidence>
<dbReference type="PANTHER" id="PTHR21716:SF53">
    <property type="entry name" value="PERMEASE PERM-RELATED"/>
    <property type="match status" value="1"/>
</dbReference>
<evidence type="ECO:0000313" key="11">
    <source>
        <dbReference type="Proteomes" id="UP000317371"/>
    </source>
</evidence>
<dbReference type="OrthoDB" id="145852at2"/>
<dbReference type="Pfam" id="PF01594">
    <property type="entry name" value="AI-2E_transport"/>
    <property type="match status" value="1"/>
</dbReference>
<organism evidence="10 11">
    <name type="scientific">Litorilinea aerophila</name>
    <dbReference type="NCBI Taxonomy" id="1204385"/>
    <lineage>
        <taxon>Bacteria</taxon>
        <taxon>Bacillati</taxon>
        <taxon>Chloroflexota</taxon>
        <taxon>Caldilineae</taxon>
        <taxon>Caldilineales</taxon>
        <taxon>Caldilineaceae</taxon>
        <taxon>Litorilinea</taxon>
    </lineage>
</organism>
<evidence type="ECO:0000256" key="4">
    <source>
        <dbReference type="ARBA" id="ARBA00022475"/>
    </source>
</evidence>
<dbReference type="FunCoup" id="A0A540VDP4">
    <property type="interactions" value="453"/>
</dbReference>
<feature type="transmembrane region" description="Helical" evidence="9">
    <location>
        <begin position="206"/>
        <end position="233"/>
    </location>
</feature>
<evidence type="ECO:0000256" key="6">
    <source>
        <dbReference type="ARBA" id="ARBA00022989"/>
    </source>
</evidence>
<evidence type="ECO:0000256" key="9">
    <source>
        <dbReference type="SAM" id="Phobius"/>
    </source>
</evidence>
<keyword evidence="7 9" id="KW-0472">Membrane</keyword>
<dbReference type="EMBL" id="VIGC01000019">
    <property type="protein sequence ID" value="TQE94857.1"/>
    <property type="molecule type" value="Genomic_DNA"/>
</dbReference>
<feature type="transmembrane region" description="Helical" evidence="9">
    <location>
        <begin position="309"/>
        <end position="328"/>
    </location>
</feature>
<dbReference type="Proteomes" id="UP000317371">
    <property type="component" value="Unassembled WGS sequence"/>
</dbReference>
<feature type="transmembrane region" description="Helical" evidence="9">
    <location>
        <begin position="275"/>
        <end position="303"/>
    </location>
</feature>
<comment type="subcellular location">
    <subcellularLocation>
        <location evidence="1">Cell membrane</location>
        <topology evidence="1">Multi-pass membrane protein</topology>
    </subcellularLocation>
</comment>
<dbReference type="GO" id="GO:0005886">
    <property type="term" value="C:plasma membrane"/>
    <property type="evidence" value="ECO:0007669"/>
    <property type="project" value="UniProtKB-SubCell"/>
</dbReference>